<evidence type="ECO:0000256" key="3">
    <source>
        <dbReference type="SAM" id="MobiDB-lite"/>
    </source>
</evidence>
<dbReference type="KEGG" id="aaf:AURANDRAFT_65734"/>
<feature type="domain" description="PIH1 N-terminal" evidence="4">
    <location>
        <begin position="104"/>
        <end position="243"/>
    </location>
</feature>
<keyword evidence="7" id="KW-1185">Reference proteome</keyword>
<dbReference type="Pfam" id="PF08190">
    <property type="entry name" value="PIH1"/>
    <property type="match status" value="1"/>
</dbReference>
<feature type="compositionally biased region" description="Basic and acidic residues" evidence="3">
    <location>
        <begin position="540"/>
        <end position="558"/>
    </location>
</feature>
<feature type="region of interest" description="Disordered" evidence="3">
    <location>
        <begin position="584"/>
        <end position="604"/>
    </location>
</feature>
<feature type="domain" description="PIH1D1/2/3 CS-like" evidence="5">
    <location>
        <begin position="624"/>
        <end position="685"/>
    </location>
</feature>
<evidence type="ECO:0000313" key="6">
    <source>
        <dbReference type="EMBL" id="EGB06386.1"/>
    </source>
</evidence>
<dbReference type="Proteomes" id="UP000002729">
    <property type="component" value="Unassembled WGS sequence"/>
</dbReference>
<dbReference type="AlphaFoldDB" id="F0YEZ9"/>
<evidence type="ECO:0000256" key="1">
    <source>
        <dbReference type="ARBA" id="ARBA00008511"/>
    </source>
</evidence>
<evidence type="ECO:0000259" key="5">
    <source>
        <dbReference type="Pfam" id="PF18201"/>
    </source>
</evidence>
<evidence type="ECO:0000313" key="7">
    <source>
        <dbReference type="Proteomes" id="UP000002729"/>
    </source>
</evidence>
<dbReference type="PANTHER" id="PTHR22997:SF0">
    <property type="entry name" value="PIH1 DOMAIN-CONTAINING PROTEIN 1"/>
    <property type="match status" value="1"/>
</dbReference>
<organism evidence="7">
    <name type="scientific">Aureococcus anophagefferens</name>
    <name type="common">Harmful bloom alga</name>
    <dbReference type="NCBI Taxonomy" id="44056"/>
    <lineage>
        <taxon>Eukaryota</taxon>
        <taxon>Sar</taxon>
        <taxon>Stramenopiles</taxon>
        <taxon>Ochrophyta</taxon>
        <taxon>Pelagophyceae</taxon>
        <taxon>Pelagomonadales</taxon>
        <taxon>Pelagomonadaceae</taxon>
        <taxon>Aureococcus</taxon>
    </lineage>
</organism>
<reference evidence="6 7" key="1">
    <citation type="journal article" date="2011" name="Proc. Natl. Acad. Sci. U.S.A.">
        <title>Niche of harmful alga Aureococcus anophagefferens revealed through ecogenomics.</title>
        <authorList>
            <person name="Gobler C.J."/>
            <person name="Berry D.L."/>
            <person name="Dyhrman S.T."/>
            <person name="Wilhelm S.W."/>
            <person name="Salamov A."/>
            <person name="Lobanov A.V."/>
            <person name="Zhang Y."/>
            <person name="Collier J.L."/>
            <person name="Wurch L.L."/>
            <person name="Kustka A.B."/>
            <person name="Dill B.D."/>
            <person name="Shah M."/>
            <person name="VerBerkmoes N.C."/>
            <person name="Kuo A."/>
            <person name="Terry A."/>
            <person name="Pangilinan J."/>
            <person name="Lindquist E.A."/>
            <person name="Lucas S."/>
            <person name="Paulsen I.T."/>
            <person name="Hattenrath-Lehmann T.K."/>
            <person name="Talmage S.C."/>
            <person name="Walker E.A."/>
            <person name="Koch F."/>
            <person name="Burson A.M."/>
            <person name="Marcoval M.A."/>
            <person name="Tang Y.Z."/>
            <person name="Lecleir G.R."/>
            <person name="Coyne K.J."/>
            <person name="Berg G.M."/>
            <person name="Bertrand E.M."/>
            <person name="Saito M.A."/>
            <person name="Gladyshev V.N."/>
            <person name="Grigoriev I.V."/>
        </authorList>
    </citation>
    <scope>NUCLEOTIDE SEQUENCE [LARGE SCALE GENOMIC DNA]</scope>
    <source>
        <strain evidence="7">CCMP 1984</strain>
    </source>
</reference>
<gene>
    <name evidence="6" type="ORF">AURANDRAFT_65734</name>
</gene>
<name>F0YEZ9_AURAN</name>
<comment type="similarity">
    <text evidence="1">Belongs to the PIH1 family.</text>
</comment>
<sequence length="689" mass="72737">MNQGKRQSARPGDYSAKGVGKIPAEVKAMARQMGIPASELANADGMWQKLTKMSEEDPDGYSELLTESAKHMAKANGDELAEGMEPDDAKANELMSKLMTPDALTPAAGYVIKAALKYNGGKLMINCCAHPALQPPNDAAGLPVDVKSQKPGWSSASGLQIPMVVGSARPCAVAGAGDQVGSGQAIDVLFHPWVLDQVAAEGPRSPFKRDVSALAVRWVAAESKLAVDTDAKSWKHINSKYKGGGGKAGDEPVAFPLDEVSFQSAPPGSREKKKAPPKDVKPNAEATGVAASPESLLARARGLAADREKENGLAMKLPETAAQKKKVMIQEVAPDDALEASTDGFDISSDAPAKPKKPAVTKGFLAGDKAKQAKPLYPNGSSQGDSQKEGTYSRFMSKCKVVDTTQMTKEEQDAALRKHAEGGQVGNKPAAAAPKPPAEPDYSTKAFDKITKGFLDDDTKPSLYGDDEAATRDSRVADPVFDAMMADVDREFSNATKKAAAPADDDDDGTIDQLRSFADKLDFGGMFGDFGKPEPAPAEKFPEKPEVEREAPRKREKKGVLKDFKEGFIATADAKATDRLNAAKAAKAAAPPPPPPAAAAAADAPGFAYESKDLERDASGRRRVQIVAKLDGAASMKDVDLDVSGATLRLKVDRRKAKIALPFAADPAAASAKFSKKKQQLTVVLTSDA</sequence>
<dbReference type="InterPro" id="IPR041442">
    <property type="entry name" value="PIH1D1/2/3_CS-like"/>
</dbReference>
<dbReference type="OrthoDB" id="545063at2759"/>
<feature type="region of interest" description="Disordered" evidence="3">
    <location>
        <begin position="340"/>
        <end position="392"/>
    </location>
</feature>
<dbReference type="InterPro" id="IPR012981">
    <property type="entry name" value="PIH1_N"/>
</dbReference>
<dbReference type="GeneID" id="20225483"/>
<dbReference type="OMA" id="LMINCCA"/>
<dbReference type="PANTHER" id="PTHR22997">
    <property type="entry name" value="PIH1 DOMAIN-CONTAINING PROTEIN 1"/>
    <property type="match status" value="1"/>
</dbReference>
<dbReference type="GO" id="GO:0005737">
    <property type="term" value="C:cytoplasm"/>
    <property type="evidence" value="ECO:0007669"/>
    <property type="project" value="TreeGrafter"/>
</dbReference>
<protein>
    <recommendedName>
        <fullName evidence="2">PIH1 domain-containing protein 1</fullName>
    </recommendedName>
</protein>
<dbReference type="InterPro" id="IPR050734">
    <property type="entry name" value="PIH1/Kintoun_subfamily"/>
</dbReference>
<dbReference type="eggNOG" id="ENOG502S62G">
    <property type="taxonomic scope" value="Eukaryota"/>
</dbReference>
<evidence type="ECO:0000256" key="2">
    <source>
        <dbReference type="ARBA" id="ARBA00040540"/>
    </source>
</evidence>
<evidence type="ECO:0000259" key="4">
    <source>
        <dbReference type="Pfam" id="PF08190"/>
    </source>
</evidence>
<feature type="region of interest" description="Disordered" evidence="3">
    <location>
        <begin position="526"/>
        <end position="558"/>
    </location>
</feature>
<feature type="region of interest" description="Disordered" evidence="3">
    <location>
        <begin position="410"/>
        <end position="444"/>
    </location>
</feature>
<proteinExistence type="inferred from homology"/>
<dbReference type="RefSeq" id="XP_009038962.1">
    <property type="nucleotide sequence ID" value="XM_009040714.1"/>
</dbReference>
<feature type="compositionally biased region" description="Basic and acidic residues" evidence="3">
    <location>
        <begin position="410"/>
        <end position="421"/>
    </location>
</feature>
<accession>F0YEZ9</accession>
<dbReference type="InParanoid" id="F0YEZ9"/>
<dbReference type="Pfam" id="PF18201">
    <property type="entry name" value="PIH1_CS"/>
    <property type="match status" value="1"/>
</dbReference>
<feature type="region of interest" description="Disordered" evidence="3">
    <location>
        <begin position="261"/>
        <end position="289"/>
    </location>
</feature>
<dbReference type="EMBL" id="GL833135">
    <property type="protein sequence ID" value="EGB06386.1"/>
    <property type="molecule type" value="Genomic_DNA"/>
</dbReference>